<gene>
    <name evidence="5" type="ORF">HMPREF1541_05276</name>
</gene>
<dbReference type="GO" id="GO:0008270">
    <property type="term" value="F:zinc ion binding"/>
    <property type="evidence" value="ECO:0007669"/>
    <property type="project" value="InterPro"/>
</dbReference>
<evidence type="ECO:0000259" key="4">
    <source>
        <dbReference type="SMART" id="SM00906"/>
    </source>
</evidence>
<keyword evidence="1" id="KW-0539">Nucleus</keyword>
<dbReference type="OrthoDB" id="3934656at2759"/>
<dbReference type="GO" id="GO:0020037">
    <property type="term" value="F:heme binding"/>
    <property type="evidence" value="ECO:0007669"/>
    <property type="project" value="InterPro"/>
</dbReference>
<dbReference type="GO" id="GO:0016705">
    <property type="term" value="F:oxidoreductase activity, acting on paired donors, with incorporation or reduction of molecular oxygen"/>
    <property type="evidence" value="ECO:0007669"/>
    <property type="project" value="InterPro"/>
</dbReference>
<dbReference type="eggNOG" id="KOG0158">
    <property type="taxonomic scope" value="Eukaryota"/>
</dbReference>
<dbReference type="GeneID" id="19972615"/>
<organism evidence="5 6">
    <name type="scientific">Cyphellophora europaea (strain CBS 101466)</name>
    <name type="common">Phialophora europaea</name>
    <dbReference type="NCBI Taxonomy" id="1220924"/>
    <lineage>
        <taxon>Eukaryota</taxon>
        <taxon>Fungi</taxon>
        <taxon>Dikarya</taxon>
        <taxon>Ascomycota</taxon>
        <taxon>Pezizomycotina</taxon>
        <taxon>Eurotiomycetes</taxon>
        <taxon>Chaetothyriomycetidae</taxon>
        <taxon>Chaetothyriales</taxon>
        <taxon>Cyphellophoraceae</taxon>
        <taxon>Cyphellophora</taxon>
    </lineage>
</organism>
<keyword evidence="3" id="KW-0472">Membrane</keyword>
<dbReference type="Proteomes" id="UP000030752">
    <property type="component" value="Unassembled WGS sequence"/>
</dbReference>
<dbReference type="STRING" id="1220924.W2RTL8"/>
<dbReference type="GO" id="GO:0004497">
    <property type="term" value="F:monooxygenase activity"/>
    <property type="evidence" value="ECO:0007669"/>
    <property type="project" value="InterPro"/>
</dbReference>
<protein>
    <recommendedName>
        <fullName evidence="4">Xylanolytic transcriptional activator regulatory domain-containing protein</fullName>
    </recommendedName>
</protein>
<keyword evidence="2" id="KW-0408">Iron</keyword>
<keyword evidence="2" id="KW-0479">Metal-binding</keyword>
<dbReference type="RefSeq" id="XP_008717839.1">
    <property type="nucleotide sequence ID" value="XM_008719617.1"/>
</dbReference>
<dbReference type="AlphaFoldDB" id="W2RTL8"/>
<dbReference type="SUPFAM" id="SSF48264">
    <property type="entry name" value="Cytochrome P450"/>
    <property type="match status" value="1"/>
</dbReference>
<dbReference type="EMBL" id="KB822721">
    <property type="protein sequence ID" value="ETN39054.1"/>
    <property type="molecule type" value="Genomic_DNA"/>
</dbReference>
<feature type="domain" description="Xylanolytic transcriptional activator regulatory" evidence="4">
    <location>
        <begin position="778"/>
        <end position="851"/>
    </location>
</feature>
<dbReference type="CDD" id="cd12148">
    <property type="entry name" value="fungal_TF_MHR"/>
    <property type="match status" value="1"/>
</dbReference>
<dbReference type="Gene3D" id="1.10.630.10">
    <property type="entry name" value="Cytochrome P450"/>
    <property type="match status" value="1"/>
</dbReference>
<keyword evidence="2" id="KW-0349">Heme</keyword>
<keyword evidence="3" id="KW-0812">Transmembrane</keyword>
<sequence>MPLRDQITSSLPDLSVPILLSVVGVLIVSYLVVDVYLQYRKLQHIKGPWLAAVSPIWLFYHTCRGDLYLAVESALKTYGSPVRIAPDIVASDDPAMQRHMEAPRSAWKKGRWFKGMKFDPRMDNLLSMADDDAHAKLRTKLMPGLIDHLYSGKEVPNLEQDVDGRVKELIELIDRDYVDKQEAMDFAQLAGYFTLDILTKLAFGHPIGYLTSNSDLYDYHKSSAAFYPVMELSSNHPTILNILNSPLMRGAAPKPTDKVGFGAIVGVAHKAVAERFQPDTKQVDDMLGSFIRHGLSQEECEVESLLQILAGADSTATALRTTFLFILSSPAAYRKLQDEIAAAVDAGNISFPIIKNAEAQALPYLQACIQEGLRMFMPLQGLAGRVAPKGGDTVNGVYYPSGTEVGMSTYAVGHRRDIYGPDADTFRPERWLESDIEKLRNYQRTNELVFGYGKVGCLGKPIAMMELGKAITELLRRYDFTLVNPFNNINVRSNSVVVQTDIFIEDLEKRAQGGAETETIYANQPIESGNDSEHAGLPSMSRPSEALEHLTTQQVTDSARRVTIVDRLSETDSGRASPSAHLVNPFSSYYPRYVADSSGQPYYLGTSSNWAFNRRVLSIVHERLTGQAPPAANTPFDGTMYDLGWDGMRDDGGTDMCELPSADHASYLISAVKFHCGQLFHLFDEPSFMRQFDEFHNANTTSKPRGLWFVHFLLILAFGKAFVARRNNSRRPPGCELFVQAMKLMPEITFLRTKPLQAIEILCCKALYLQCLDFRCAAYNVIGQALRLSLEQGMHTNMEDQGLDDAHVQRCMNVWWTVYILDRQMSSLMGLPLALQDNDISAPLPTISGSVQKSLALEIHVKLSRILSQILNTVYGNDGRLTRRFVSSTKSALKNIAEVSDELKHAFGGLLGSSTGGISRVVAHLHLLHHQCVVLATRPLLFNLLKMRFDAPNGGGPLAAALGSAGRLLQTCVESSQHIVAVLDKLKEQGLLAESFLPFDLEAATAASMVLLLAPVLDGELLTNNASWLDRICALFDEMILHGQLQASSQKSELQHLQQVFCSIPYPLTESPDFPDRAVANSQPTAPNAAQSYGLEPDQAIMDITFDEDAIFRTDFTAEQLMSLADTLDLDGIDWMTTGSSNLAEQL</sequence>
<evidence type="ECO:0000256" key="3">
    <source>
        <dbReference type="SAM" id="Phobius"/>
    </source>
</evidence>
<dbReference type="Pfam" id="PF04082">
    <property type="entry name" value="Fungal_trans"/>
    <property type="match status" value="1"/>
</dbReference>
<dbReference type="InterPro" id="IPR001128">
    <property type="entry name" value="Cyt_P450"/>
</dbReference>
<comment type="cofactor">
    <cofactor evidence="2">
        <name>heme</name>
        <dbReference type="ChEBI" id="CHEBI:30413"/>
    </cofactor>
</comment>
<keyword evidence="3" id="KW-1133">Transmembrane helix</keyword>
<dbReference type="PANTHER" id="PTHR24305">
    <property type="entry name" value="CYTOCHROME P450"/>
    <property type="match status" value="1"/>
</dbReference>
<dbReference type="VEuPathDB" id="FungiDB:HMPREF1541_05276"/>
<dbReference type="HOGENOM" id="CLU_276939_0_0_1"/>
<dbReference type="CDD" id="cd11060">
    <property type="entry name" value="CYP57A1-like"/>
    <property type="match status" value="1"/>
</dbReference>
<feature type="binding site" description="axial binding residue" evidence="2">
    <location>
        <position position="457"/>
    </location>
    <ligand>
        <name>heme</name>
        <dbReference type="ChEBI" id="CHEBI:30413"/>
    </ligand>
    <ligandPart>
        <name>Fe</name>
        <dbReference type="ChEBI" id="CHEBI:18248"/>
    </ligandPart>
</feature>
<dbReference type="InterPro" id="IPR050121">
    <property type="entry name" value="Cytochrome_P450_monoxygenase"/>
</dbReference>
<proteinExistence type="predicted"/>
<dbReference type="InterPro" id="IPR002401">
    <property type="entry name" value="Cyt_P450_E_grp-I"/>
</dbReference>
<dbReference type="PANTHER" id="PTHR24305:SF168">
    <property type="entry name" value="P450, PUTATIVE (EUROFUNG)-RELATED"/>
    <property type="match status" value="1"/>
</dbReference>
<evidence type="ECO:0000256" key="2">
    <source>
        <dbReference type="PIRSR" id="PIRSR602401-1"/>
    </source>
</evidence>
<feature type="transmembrane region" description="Helical" evidence="3">
    <location>
        <begin position="49"/>
        <end position="71"/>
    </location>
</feature>
<accession>W2RTL8</accession>
<dbReference type="InParanoid" id="W2RTL8"/>
<dbReference type="GO" id="GO:0005506">
    <property type="term" value="F:iron ion binding"/>
    <property type="evidence" value="ECO:0007669"/>
    <property type="project" value="InterPro"/>
</dbReference>
<dbReference type="SMART" id="SM00906">
    <property type="entry name" value="Fungal_trans"/>
    <property type="match status" value="1"/>
</dbReference>
<feature type="transmembrane region" description="Helical" evidence="3">
    <location>
        <begin position="18"/>
        <end position="37"/>
    </location>
</feature>
<dbReference type="InterPro" id="IPR036396">
    <property type="entry name" value="Cyt_P450_sf"/>
</dbReference>
<dbReference type="Pfam" id="PF00067">
    <property type="entry name" value="p450"/>
    <property type="match status" value="1"/>
</dbReference>
<evidence type="ECO:0000256" key="1">
    <source>
        <dbReference type="ARBA" id="ARBA00023242"/>
    </source>
</evidence>
<dbReference type="PRINTS" id="PR00463">
    <property type="entry name" value="EP450I"/>
</dbReference>
<name>W2RTL8_CYPE1</name>
<dbReference type="GO" id="GO:0003677">
    <property type="term" value="F:DNA binding"/>
    <property type="evidence" value="ECO:0007669"/>
    <property type="project" value="InterPro"/>
</dbReference>
<evidence type="ECO:0000313" key="5">
    <source>
        <dbReference type="EMBL" id="ETN39054.1"/>
    </source>
</evidence>
<keyword evidence="6" id="KW-1185">Reference proteome</keyword>
<reference evidence="5 6" key="1">
    <citation type="submission" date="2013-03" db="EMBL/GenBank/DDBJ databases">
        <title>The Genome Sequence of Phialophora europaea CBS 101466.</title>
        <authorList>
            <consortium name="The Broad Institute Genomics Platform"/>
            <person name="Cuomo C."/>
            <person name="de Hoog S."/>
            <person name="Gorbushina A."/>
            <person name="Walker B."/>
            <person name="Young S.K."/>
            <person name="Zeng Q."/>
            <person name="Gargeya S."/>
            <person name="Fitzgerald M."/>
            <person name="Haas B."/>
            <person name="Abouelleil A."/>
            <person name="Allen A.W."/>
            <person name="Alvarado L."/>
            <person name="Arachchi H.M."/>
            <person name="Berlin A.M."/>
            <person name="Chapman S.B."/>
            <person name="Gainer-Dewar J."/>
            <person name="Goldberg J."/>
            <person name="Griggs A."/>
            <person name="Gujja S."/>
            <person name="Hansen M."/>
            <person name="Howarth C."/>
            <person name="Imamovic A."/>
            <person name="Ireland A."/>
            <person name="Larimer J."/>
            <person name="McCowan C."/>
            <person name="Murphy C."/>
            <person name="Pearson M."/>
            <person name="Poon T.W."/>
            <person name="Priest M."/>
            <person name="Roberts A."/>
            <person name="Saif S."/>
            <person name="Shea T."/>
            <person name="Sisk P."/>
            <person name="Sykes S."/>
            <person name="Wortman J."/>
            <person name="Nusbaum C."/>
            <person name="Birren B."/>
        </authorList>
    </citation>
    <scope>NUCLEOTIDE SEQUENCE [LARGE SCALE GENOMIC DNA]</scope>
    <source>
        <strain evidence="5 6">CBS 101466</strain>
    </source>
</reference>
<dbReference type="PRINTS" id="PR00385">
    <property type="entry name" value="P450"/>
</dbReference>
<dbReference type="InterPro" id="IPR007219">
    <property type="entry name" value="XnlR_reg_dom"/>
</dbReference>
<dbReference type="GO" id="GO:0006351">
    <property type="term" value="P:DNA-templated transcription"/>
    <property type="evidence" value="ECO:0007669"/>
    <property type="project" value="InterPro"/>
</dbReference>
<evidence type="ECO:0000313" key="6">
    <source>
        <dbReference type="Proteomes" id="UP000030752"/>
    </source>
</evidence>